<dbReference type="OrthoDB" id="45073at2759"/>
<keyword evidence="3" id="KW-1185">Reference proteome</keyword>
<feature type="compositionally biased region" description="Basic and acidic residues" evidence="1">
    <location>
        <begin position="15"/>
        <end position="31"/>
    </location>
</feature>
<proteinExistence type="predicted"/>
<sequence length="190" mass="20923">MSERRKSSRLSGKRQRIEEQQKKLATEDSHRPVAGASAEANDCGILPTTGDLYGGSHYSKLCSSNMTLQGKAMQAAALRFGDGDTLPFTPCKKGYKPFASTKQIMYACPLHDKERRQRVKKEGGLFRKGEVDLDLVFWKQKPPGKSAKSQQEECLSKPENDSATLVVEKQSSMASIATGAPKRSKKARLS</sequence>
<reference evidence="2" key="1">
    <citation type="submission" date="2020-06" db="EMBL/GenBank/DDBJ databases">
        <authorList>
            <consortium name="Plant Systems Biology data submission"/>
        </authorList>
    </citation>
    <scope>NUCLEOTIDE SEQUENCE</scope>
    <source>
        <strain evidence="2">D6</strain>
    </source>
</reference>
<dbReference type="AlphaFoldDB" id="A0A9N8DBG0"/>
<dbReference type="Proteomes" id="UP001153069">
    <property type="component" value="Unassembled WGS sequence"/>
</dbReference>
<feature type="region of interest" description="Disordered" evidence="1">
    <location>
        <begin position="142"/>
        <end position="190"/>
    </location>
</feature>
<evidence type="ECO:0000313" key="2">
    <source>
        <dbReference type="EMBL" id="CAB9498771.1"/>
    </source>
</evidence>
<evidence type="ECO:0000313" key="3">
    <source>
        <dbReference type="Proteomes" id="UP001153069"/>
    </source>
</evidence>
<gene>
    <name evidence="2" type="ORF">SEMRO_45_G026930.1</name>
</gene>
<comment type="caution">
    <text evidence="2">The sequence shown here is derived from an EMBL/GenBank/DDBJ whole genome shotgun (WGS) entry which is preliminary data.</text>
</comment>
<name>A0A9N8DBG0_9STRA</name>
<feature type="region of interest" description="Disordered" evidence="1">
    <location>
        <begin position="1"/>
        <end position="45"/>
    </location>
</feature>
<feature type="compositionally biased region" description="Basic and acidic residues" evidence="1">
    <location>
        <begin position="150"/>
        <end position="160"/>
    </location>
</feature>
<organism evidence="2 3">
    <name type="scientific">Seminavis robusta</name>
    <dbReference type="NCBI Taxonomy" id="568900"/>
    <lineage>
        <taxon>Eukaryota</taxon>
        <taxon>Sar</taxon>
        <taxon>Stramenopiles</taxon>
        <taxon>Ochrophyta</taxon>
        <taxon>Bacillariophyta</taxon>
        <taxon>Bacillariophyceae</taxon>
        <taxon>Bacillariophycidae</taxon>
        <taxon>Naviculales</taxon>
        <taxon>Naviculaceae</taxon>
        <taxon>Seminavis</taxon>
    </lineage>
</organism>
<feature type="compositionally biased region" description="Basic residues" evidence="1">
    <location>
        <begin position="1"/>
        <end position="14"/>
    </location>
</feature>
<dbReference type="EMBL" id="CAICTM010000045">
    <property type="protein sequence ID" value="CAB9498771.1"/>
    <property type="molecule type" value="Genomic_DNA"/>
</dbReference>
<evidence type="ECO:0000256" key="1">
    <source>
        <dbReference type="SAM" id="MobiDB-lite"/>
    </source>
</evidence>
<accession>A0A9N8DBG0</accession>
<protein>
    <submittedName>
        <fullName evidence="2">Uncharacterized protein</fullName>
    </submittedName>
</protein>